<accession>A0ABN7JED9</accession>
<dbReference type="PROSITE" id="PS51462">
    <property type="entry name" value="NUDIX"/>
    <property type="match status" value="1"/>
</dbReference>
<evidence type="ECO:0000259" key="3">
    <source>
        <dbReference type="PROSITE" id="PS51462"/>
    </source>
</evidence>
<reference evidence="4 5" key="1">
    <citation type="submission" date="2020-11" db="EMBL/GenBank/DDBJ databases">
        <authorList>
            <person name="Lassalle F."/>
        </authorList>
    </citation>
    <scope>NUCLEOTIDE SEQUENCE [LARGE SCALE GENOMIC DNA]</scope>
    <source>
        <strain evidence="4 5">AB21</strain>
    </source>
</reference>
<dbReference type="InterPro" id="IPR000086">
    <property type="entry name" value="NUDIX_hydrolase_dom"/>
</dbReference>
<comment type="cofactor">
    <cofactor evidence="1">
        <name>Mg(2+)</name>
        <dbReference type="ChEBI" id="CHEBI:18420"/>
    </cofactor>
</comment>
<dbReference type="SUPFAM" id="SSF55811">
    <property type="entry name" value="Nudix"/>
    <property type="match status" value="1"/>
</dbReference>
<dbReference type="InterPro" id="IPR015797">
    <property type="entry name" value="NUDIX_hydrolase-like_dom_sf"/>
</dbReference>
<dbReference type="PANTHER" id="PTHR43046">
    <property type="entry name" value="GDP-MANNOSE MANNOSYL HYDROLASE"/>
    <property type="match status" value="1"/>
</dbReference>
<gene>
    <name evidence="4" type="ORF">RHAB21_01303</name>
</gene>
<dbReference type="Gene3D" id="3.90.79.10">
    <property type="entry name" value="Nucleoside Triphosphate Pyrophosphohydrolase"/>
    <property type="match status" value="1"/>
</dbReference>
<organism evidence="4 5">
    <name type="scientific">Pseudorhizobium halotolerans</name>
    <dbReference type="NCBI Taxonomy" id="1233081"/>
    <lineage>
        <taxon>Bacteria</taxon>
        <taxon>Pseudomonadati</taxon>
        <taxon>Pseudomonadota</taxon>
        <taxon>Alphaproteobacteria</taxon>
        <taxon>Hyphomicrobiales</taxon>
        <taxon>Rhizobiaceae</taxon>
        <taxon>Rhizobium/Agrobacterium group</taxon>
        <taxon>Pseudorhizobium</taxon>
    </lineage>
</organism>
<name>A0ABN7JED9_9HYPH</name>
<dbReference type="InterPro" id="IPR020084">
    <property type="entry name" value="NUDIX_hydrolase_CS"/>
</dbReference>
<dbReference type="PROSITE" id="PS00893">
    <property type="entry name" value="NUDIX_BOX"/>
    <property type="match status" value="1"/>
</dbReference>
<feature type="domain" description="Nudix hydrolase" evidence="3">
    <location>
        <begin position="19"/>
        <end position="146"/>
    </location>
</feature>
<evidence type="ECO:0000256" key="1">
    <source>
        <dbReference type="ARBA" id="ARBA00001946"/>
    </source>
</evidence>
<proteinExistence type="predicted"/>
<evidence type="ECO:0000313" key="5">
    <source>
        <dbReference type="Proteomes" id="UP000601041"/>
    </source>
</evidence>
<dbReference type="Proteomes" id="UP000601041">
    <property type="component" value="Unassembled WGS sequence"/>
</dbReference>
<dbReference type="EMBL" id="CABFWE030000004">
    <property type="protein sequence ID" value="CAD7026834.1"/>
    <property type="molecule type" value="Genomic_DNA"/>
</dbReference>
<dbReference type="PANTHER" id="PTHR43046:SF14">
    <property type="entry name" value="MUTT_NUDIX FAMILY PROTEIN"/>
    <property type="match status" value="1"/>
</dbReference>
<comment type="caution">
    <text evidence="4">The sequence shown here is derived from an EMBL/GenBank/DDBJ whole genome shotgun (WGS) entry which is preliminary data.</text>
</comment>
<evidence type="ECO:0000256" key="2">
    <source>
        <dbReference type="ARBA" id="ARBA00022801"/>
    </source>
</evidence>
<keyword evidence="2" id="KW-0378">Hydrolase</keyword>
<evidence type="ECO:0000313" key="4">
    <source>
        <dbReference type="EMBL" id="CAD7026834.1"/>
    </source>
</evidence>
<protein>
    <submittedName>
        <fullName evidence="4">NUDIX domain-containing protein</fullName>
    </submittedName>
</protein>
<dbReference type="RefSeq" id="WP_142586859.1">
    <property type="nucleotide sequence ID" value="NZ_CABFWE030000004.1"/>
</dbReference>
<keyword evidence="5" id="KW-1185">Reference proteome</keyword>
<dbReference type="Pfam" id="PF00293">
    <property type="entry name" value="NUDIX"/>
    <property type="match status" value="1"/>
</dbReference>
<sequence>MMTIFSRLLHSVLHLGHWILHRATLAAVVVIFDNDNVLLVRSRYRHGWHLPGGFLDPPETFEAGARREALEELGYELLDVKLVNIDVSRTSLICNNYCGVFLCSAFRKARDRAPNWEIQEARWFNVSTLPDAIDAFAWKCVFQAYDLSKGGSG</sequence>